<protein>
    <recommendedName>
        <fullName evidence="4">Hydrophobin</fullName>
    </recommendedName>
</protein>
<gene>
    <name evidence="2" type="ORF">CSUB01_10307</name>
</gene>
<organism evidence="2 3">
    <name type="scientific">Colletotrichum sublineola</name>
    <name type="common">Sorghum anthracnose fungus</name>
    <dbReference type="NCBI Taxonomy" id="1173701"/>
    <lineage>
        <taxon>Eukaryota</taxon>
        <taxon>Fungi</taxon>
        <taxon>Dikarya</taxon>
        <taxon>Ascomycota</taxon>
        <taxon>Pezizomycotina</taxon>
        <taxon>Sordariomycetes</taxon>
        <taxon>Hypocreomycetidae</taxon>
        <taxon>Glomerellales</taxon>
        <taxon>Glomerellaceae</taxon>
        <taxon>Colletotrichum</taxon>
        <taxon>Colletotrichum graminicola species complex</taxon>
    </lineage>
</organism>
<evidence type="ECO:0000256" key="1">
    <source>
        <dbReference type="SAM" id="SignalP"/>
    </source>
</evidence>
<reference evidence="3" key="1">
    <citation type="journal article" date="2014" name="Genome Announc.">
        <title>Draft genome sequence of Colletotrichum sublineola, a destructive pathogen of cultivated sorghum.</title>
        <authorList>
            <person name="Baroncelli R."/>
            <person name="Sanz-Martin J.M."/>
            <person name="Rech G.E."/>
            <person name="Sukno S.A."/>
            <person name="Thon M.R."/>
        </authorList>
    </citation>
    <scope>NUCLEOTIDE SEQUENCE [LARGE SCALE GENOMIC DNA]</scope>
    <source>
        <strain evidence="3">TX430BB</strain>
    </source>
</reference>
<dbReference type="OrthoDB" id="4789413at2759"/>
<proteinExistence type="predicted"/>
<evidence type="ECO:0000313" key="2">
    <source>
        <dbReference type="EMBL" id="KDN71192.1"/>
    </source>
</evidence>
<sequence length="79" mass="8471">MQFQNLLLTLATLYVGAQADFECRCKTDATTTTCCSQGGFVATKLGNGKLFCGVNNIVNPLPDSFPFKTCCGSDFDTCL</sequence>
<comment type="caution">
    <text evidence="2">The sequence shown here is derived from an EMBL/GenBank/DDBJ whole genome shotgun (WGS) entry which is preliminary data.</text>
</comment>
<name>A0A066XQS9_COLSU</name>
<dbReference type="AlphaFoldDB" id="A0A066XQS9"/>
<dbReference type="Proteomes" id="UP000027238">
    <property type="component" value="Unassembled WGS sequence"/>
</dbReference>
<dbReference type="eggNOG" id="ENOG502RJ74">
    <property type="taxonomic scope" value="Eukaryota"/>
</dbReference>
<evidence type="ECO:0008006" key="4">
    <source>
        <dbReference type="Google" id="ProtNLM"/>
    </source>
</evidence>
<dbReference type="HOGENOM" id="CLU_2605930_0_0_1"/>
<feature type="chain" id="PRO_5001634254" description="Hydrophobin" evidence="1">
    <location>
        <begin position="20"/>
        <end position="79"/>
    </location>
</feature>
<feature type="signal peptide" evidence="1">
    <location>
        <begin position="1"/>
        <end position="19"/>
    </location>
</feature>
<keyword evidence="3" id="KW-1185">Reference proteome</keyword>
<dbReference type="OMA" id="CKTDATT"/>
<accession>A0A066XQS9</accession>
<keyword evidence="1" id="KW-0732">Signal</keyword>
<evidence type="ECO:0000313" key="3">
    <source>
        <dbReference type="Proteomes" id="UP000027238"/>
    </source>
</evidence>
<dbReference type="EMBL" id="JMSE01000237">
    <property type="protein sequence ID" value="KDN71192.1"/>
    <property type="molecule type" value="Genomic_DNA"/>
</dbReference>